<comment type="caution">
    <text evidence="1">The sequence shown here is derived from an EMBL/GenBank/DDBJ whole genome shotgun (WGS) entry which is preliminary data.</text>
</comment>
<evidence type="ECO:0000313" key="2">
    <source>
        <dbReference type="Proteomes" id="UP000441455"/>
    </source>
</evidence>
<dbReference type="RefSeq" id="WP_154488046.1">
    <property type="nucleotide sequence ID" value="NZ_VULN01000007.1"/>
</dbReference>
<proteinExistence type="predicted"/>
<sequence>MLVIDENKNIQVSQYDTFSIRFRFTNYKLTNADKVVFAIKKTTNSSEVVYADTFYNPNNNFVDVVVPKGALDSLEPGAYIYDLAIMNSETERILTCFFTKSFIIKGVAHNV</sequence>
<dbReference type="AlphaFoldDB" id="A0A6N7VYD6"/>
<accession>A0A6N7VYD6</accession>
<dbReference type="Proteomes" id="UP000441455">
    <property type="component" value="Unassembled WGS sequence"/>
</dbReference>
<reference evidence="1 2" key="1">
    <citation type="submission" date="2019-08" db="EMBL/GenBank/DDBJ databases">
        <title>In-depth cultivation of the pig gut microbiome towards novel bacterial diversity and tailored functional studies.</title>
        <authorList>
            <person name="Wylensek D."/>
            <person name="Hitch T.C.A."/>
            <person name="Clavel T."/>
        </authorList>
    </citation>
    <scope>NUCLEOTIDE SEQUENCE [LARGE SCALE GENOMIC DNA]</scope>
    <source>
        <strain evidence="1 2">WCA-389-WT-5B</strain>
    </source>
</reference>
<evidence type="ECO:0000313" key="1">
    <source>
        <dbReference type="EMBL" id="MSS82121.1"/>
    </source>
</evidence>
<protein>
    <submittedName>
        <fullName evidence="1">Uncharacterized protein</fullName>
    </submittedName>
</protein>
<name>A0A6N7VYD6_ACIFE</name>
<gene>
    <name evidence="1" type="ORF">FX155_05880</name>
</gene>
<dbReference type="OrthoDB" id="3034841at2"/>
<organism evidence="1 2">
    <name type="scientific">Acidaminococcus fermentans</name>
    <dbReference type="NCBI Taxonomy" id="905"/>
    <lineage>
        <taxon>Bacteria</taxon>
        <taxon>Bacillati</taxon>
        <taxon>Bacillota</taxon>
        <taxon>Negativicutes</taxon>
        <taxon>Acidaminococcales</taxon>
        <taxon>Acidaminococcaceae</taxon>
        <taxon>Acidaminococcus</taxon>
    </lineage>
</organism>
<dbReference type="EMBL" id="VULN01000007">
    <property type="protein sequence ID" value="MSS82121.1"/>
    <property type="molecule type" value="Genomic_DNA"/>
</dbReference>